<dbReference type="EMBL" id="VJMH01005633">
    <property type="protein sequence ID" value="KAF0693906.1"/>
    <property type="molecule type" value="Genomic_DNA"/>
</dbReference>
<name>A0A485L3I2_9STRA</name>
<dbReference type="InterPro" id="IPR039261">
    <property type="entry name" value="FNR_nucleotide-bd"/>
</dbReference>
<keyword evidence="1" id="KW-0560">Oxidoreductase</keyword>
<feature type="transmembrane region" description="Helical" evidence="2">
    <location>
        <begin position="169"/>
        <end position="193"/>
    </location>
</feature>
<evidence type="ECO:0000256" key="2">
    <source>
        <dbReference type="SAM" id="Phobius"/>
    </source>
</evidence>
<dbReference type="GO" id="GO:0016491">
    <property type="term" value="F:oxidoreductase activity"/>
    <property type="evidence" value="ECO:0007669"/>
    <property type="project" value="UniProtKB-KW"/>
</dbReference>
<proteinExistence type="predicted"/>
<accession>A0A485L3I2</accession>
<dbReference type="Gene3D" id="3.40.50.80">
    <property type="entry name" value="Nucleotide-binding domain of ferredoxin-NADP reductase (FNR) module"/>
    <property type="match status" value="1"/>
</dbReference>
<organism evidence="5 6">
    <name type="scientific">Aphanomyces stellatus</name>
    <dbReference type="NCBI Taxonomy" id="120398"/>
    <lineage>
        <taxon>Eukaryota</taxon>
        <taxon>Sar</taxon>
        <taxon>Stramenopiles</taxon>
        <taxon>Oomycota</taxon>
        <taxon>Saprolegniomycetes</taxon>
        <taxon>Saprolegniales</taxon>
        <taxon>Verrucalvaceae</taxon>
        <taxon>Aphanomyces</taxon>
    </lineage>
</organism>
<dbReference type="OrthoDB" id="167398at2759"/>
<evidence type="ECO:0000256" key="1">
    <source>
        <dbReference type="ARBA" id="ARBA00023002"/>
    </source>
</evidence>
<evidence type="ECO:0000313" key="5">
    <source>
        <dbReference type="EMBL" id="VFT91989.1"/>
    </source>
</evidence>
<dbReference type="PANTHER" id="PTHR11972:SF153">
    <property type="entry name" value="SUPEROXIDE-GENERATING NADPH OXIDASE HEAVY CHAIN SUBUNIT A"/>
    <property type="match status" value="1"/>
</dbReference>
<dbReference type="PROSITE" id="PS51384">
    <property type="entry name" value="FAD_FR"/>
    <property type="match status" value="1"/>
</dbReference>
<evidence type="ECO:0000313" key="4">
    <source>
        <dbReference type="EMBL" id="KAF0693906.1"/>
    </source>
</evidence>
<sequence length="641" mass="72397">MTLYPHTPQDCQVVAARPRSVDAAQDDARHDQPSALVAHHLRHRVQTAAAVCNIQLHGNWQHAVDPDFTSITKTTLANKLYVVPTTPTTAALPVTPTKGRDAVHFVRLEDDQDQEAMSTTTTSRLRSLWFTCRQDPLLVLWGVVYLGISTALFSWKFMHYRHDVGMFNLAGYAICTARGSAQVVLFNGFLLLWPVMTRLHYLVSKHTPLARLFLFQHRIQFHITYGLMYYVAGWVHVVAHLVNLLFKVPCASEATWDASILARANDFAGKPKPDLWTVLVTWTALSGVIMFVCSIVAPVCKYKYHTTRHVAWNKWGHVFDAGMFGITFVHGVRHWLESAQAFPILGPPLALYVLLEVLPRYLCTRANAITRFTKTQDTLVLHLPKTKRFHNCLPGSFLRLHVPVVHPREWHPFSIVAEDQDHVTVHIQACGDWTRRLYDLVHPNLFVKIDGPIPAPAVSVHKYSVAVLIGAGIGITPYLAFLQQRLHQLTTTDVPKDDQHQTLYVHWQTNKQELFGAHQHLLQDAAALPNVHVQTYLTGDFAKTCKDETKLLQSVQKTVHEQEQFDVISGLHLPLRTRLGRPEWSIVLKRVAESHPGAQIGVFFCGPAGLKTTIGDVLCNVTDDATQRGHHVDFHFHPEQF</sequence>
<dbReference type="CDD" id="cd06186">
    <property type="entry name" value="NOX_Duox_like_FAD_NADP"/>
    <property type="match status" value="1"/>
</dbReference>
<reference evidence="5 6" key="1">
    <citation type="submission" date="2019-03" db="EMBL/GenBank/DDBJ databases">
        <authorList>
            <person name="Gaulin E."/>
            <person name="Dumas B."/>
        </authorList>
    </citation>
    <scope>NUCLEOTIDE SEQUENCE [LARGE SCALE GENOMIC DNA]</scope>
    <source>
        <strain evidence="5">CBS 568.67</strain>
    </source>
</reference>
<dbReference type="SUPFAM" id="SSF63380">
    <property type="entry name" value="Riboflavin synthase domain-like"/>
    <property type="match status" value="1"/>
</dbReference>
<dbReference type="PANTHER" id="PTHR11972">
    <property type="entry name" value="NADPH OXIDASE"/>
    <property type="match status" value="1"/>
</dbReference>
<feature type="transmembrane region" description="Helical" evidence="2">
    <location>
        <begin position="227"/>
        <end position="246"/>
    </location>
</feature>
<gene>
    <name evidence="5" type="primary">Aste57867_15180</name>
    <name evidence="4" type="ORF">As57867_015124</name>
    <name evidence="5" type="ORF">ASTE57867_15180</name>
</gene>
<dbReference type="SUPFAM" id="SSF52343">
    <property type="entry name" value="Ferredoxin reductase-like, C-terminal NADP-linked domain"/>
    <property type="match status" value="1"/>
</dbReference>
<dbReference type="Pfam" id="PF08030">
    <property type="entry name" value="NAD_binding_6"/>
    <property type="match status" value="1"/>
</dbReference>
<dbReference type="InterPro" id="IPR013112">
    <property type="entry name" value="FAD-bd_8"/>
</dbReference>
<dbReference type="InterPro" id="IPR017938">
    <property type="entry name" value="Riboflavin_synthase-like_b-brl"/>
</dbReference>
<feature type="transmembrane region" description="Helical" evidence="2">
    <location>
        <begin position="275"/>
        <end position="299"/>
    </location>
</feature>
<feature type="transmembrane region" description="Helical" evidence="2">
    <location>
        <begin position="137"/>
        <end position="157"/>
    </location>
</feature>
<evidence type="ECO:0000259" key="3">
    <source>
        <dbReference type="PROSITE" id="PS51384"/>
    </source>
</evidence>
<dbReference type="Proteomes" id="UP000332933">
    <property type="component" value="Unassembled WGS sequence"/>
</dbReference>
<dbReference type="InterPro" id="IPR017927">
    <property type="entry name" value="FAD-bd_FR_type"/>
</dbReference>
<evidence type="ECO:0000313" key="6">
    <source>
        <dbReference type="Proteomes" id="UP000332933"/>
    </source>
</evidence>
<protein>
    <submittedName>
        <fullName evidence="5">Aste57867_15180 protein</fullName>
    </submittedName>
</protein>
<dbReference type="AlphaFoldDB" id="A0A485L3I2"/>
<keyword evidence="2" id="KW-0472">Membrane</keyword>
<dbReference type="Pfam" id="PF08022">
    <property type="entry name" value="FAD_binding_8"/>
    <property type="match status" value="1"/>
</dbReference>
<reference evidence="4" key="2">
    <citation type="submission" date="2019-06" db="EMBL/GenBank/DDBJ databases">
        <title>Genomics analysis of Aphanomyces spp. identifies a new class of oomycete effector associated with host adaptation.</title>
        <authorList>
            <person name="Gaulin E."/>
        </authorList>
    </citation>
    <scope>NUCLEOTIDE SEQUENCE</scope>
    <source>
        <strain evidence="4">CBS 578.67</strain>
    </source>
</reference>
<keyword evidence="2" id="KW-0812">Transmembrane</keyword>
<dbReference type="InterPro" id="IPR013121">
    <property type="entry name" value="Fe_red_NAD-bd_6"/>
</dbReference>
<dbReference type="EMBL" id="CAADRA010005654">
    <property type="protein sequence ID" value="VFT91989.1"/>
    <property type="molecule type" value="Genomic_DNA"/>
</dbReference>
<dbReference type="InterPro" id="IPR050369">
    <property type="entry name" value="RBOH/FRE"/>
</dbReference>
<feature type="domain" description="FAD-binding FR-type" evidence="3">
    <location>
        <begin position="359"/>
        <end position="459"/>
    </location>
</feature>
<keyword evidence="2" id="KW-1133">Transmembrane helix</keyword>
<keyword evidence="6" id="KW-1185">Reference proteome</keyword>
<dbReference type="GO" id="GO:0005886">
    <property type="term" value="C:plasma membrane"/>
    <property type="evidence" value="ECO:0007669"/>
    <property type="project" value="TreeGrafter"/>
</dbReference>